<feature type="region of interest" description="Disordered" evidence="2">
    <location>
        <begin position="364"/>
        <end position="388"/>
    </location>
</feature>
<dbReference type="SUPFAM" id="SSF52218">
    <property type="entry name" value="Flavoproteins"/>
    <property type="match status" value="1"/>
</dbReference>
<evidence type="ECO:0000256" key="2">
    <source>
        <dbReference type="SAM" id="MobiDB-lite"/>
    </source>
</evidence>
<dbReference type="GO" id="GO:0003955">
    <property type="term" value="F:NAD(P)H dehydrogenase (quinone) activity"/>
    <property type="evidence" value="ECO:0007669"/>
    <property type="project" value="InterPro"/>
</dbReference>
<name>U1HME5_ENDPU</name>
<dbReference type="PROSITE" id="PS50902">
    <property type="entry name" value="FLAVODOXIN_LIKE"/>
    <property type="match status" value="1"/>
</dbReference>
<dbReference type="eggNOG" id="KOG3135">
    <property type="taxonomic scope" value="Eukaryota"/>
</dbReference>
<dbReference type="EMBL" id="KE721353">
    <property type="protein sequence ID" value="ERF70159.1"/>
    <property type="molecule type" value="Genomic_DNA"/>
</dbReference>
<dbReference type="NCBIfam" id="NF002999">
    <property type="entry name" value="PRK03767.1"/>
    <property type="match status" value="1"/>
</dbReference>
<dbReference type="GO" id="GO:0010181">
    <property type="term" value="F:FMN binding"/>
    <property type="evidence" value="ECO:0007669"/>
    <property type="project" value="InterPro"/>
</dbReference>
<gene>
    <name evidence="4" type="ORF">EPUS_00346</name>
</gene>
<organism evidence="4 5">
    <name type="scientific">Endocarpon pusillum (strain Z07020 / HMAS-L-300199)</name>
    <name type="common">Lichen-forming fungus</name>
    <dbReference type="NCBI Taxonomy" id="1263415"/>
    <lineage>
        <taxon>Eukaryota</taxon>
        <taxon>Fungi</taxon>
        <taxon>Dikarya</taxon>
        <taxon>Ascomycota</taxon>
        <taxon>Pezizomycotina</taxon>
        <taxon>Eurotiomycetes</taxon>
        <taxon>Chaetothyriomycetidae</taxon>
        <taxon>Verrucariales</taxon>
        <taxon>Verrucariaceae</taxon>
        <taxon>Endocarpon</taxon>
    </lineage>
</organism>
<dbReference type="RefSeq" id="XP_007804194.1">
    <property type="nucleotide sequence ID" value="XM_007806003.1"/>
</dbReference>
<accession>U1HME5</accession>
<dbReference type="AlphaFoldDB" id="U1HME5"/>
<dbReference type="OrthoDB" id="504689at2759"/>
<dbReference type="InterPro" id="IPR029039">
    <property type="entry name" value="Flavoprotein-like_sf"/>
</dbReference>
<reference evidence="5" key="1">
    <citation type="journal article" date="2014" name="BMC Genomics">
        <title>Genome characteristics reveal the impact of lichenization on lichen-forming fungus Endocarpon pusillum Hedwig (Verrucariales, Ascomycota).</title>
        <authorList>
            <person name="Wang Y.-Y."/>
            <person name="Liu B."/>
            <person name="Zhang X.-Y."/>
            <person name="Zhou Q.-M."/>
            <person name="Zhang T."/>
            <person name="Li H."/>
            <person name="Yu Y.-F."/>
            <person name="Zhang X.-L."/>
            <person name="Hao X.-Y."/>
            <person name="Wang M."/>
            <person name="Wang L."/>
            <person name="Wei J.-C."/>
        </authorList>
    </citation>
    <scope>NUCLEOTIDE SEQUENCE [LARGE SCALE GENOMIC DNA]</scope>
    <source>
        <strain evidence="5">Z07020 / HMAS-L-300199</strain>
    </source>
</reference>
<dbReference type="OMA" id="MRFFMRA"/>
<dbReference type="InterPro" id="IPR011990">
    <property type="entry name" value="TPR-like_helical_dom_sf"/>
</dbReference>
<evidence type="ECO:0000256" key="1">
    <source>
        <dbReference type="ARBA" id="ARBA00006961"/>
    </source>
</evidence>
<dbReference type="PANTHER" id="PTHR30546">
    <property type="entry name" value="FLAVODOXIN-RELATED PROTEIN WRBA-RELATED"/>
    <property type="match status" value="1"/>
</dbReference>
<dbReference type="HOGENOM" id="CLU_026017_0_0_1"/>
<keyword evidence="5" id="KW-1185">Reference proteome</keyword>
<dbReference type="Pfam" id="PF03358">
    <property type="entry name" value="FMN_red"/>
    <property type="match status" value="1"/>
</dbReference>
<evidence type="ECO:0000313" key="5">
    <source>
        <dbReference type="Proteomes" id="UP000019373"/>
    </source>
</evidence>
<feature type="domain" description="Flavodoxin-like" evidence="3">
    <location>
        <begin position="5"/>
        <end position="193"/>
    </location>
</feature>
<dbReference type="GeneID" id="19235409"/>
<dbReference type="FunFam" id="3.40.50.360:FF:000001">
    <property type="entry name" value="NAD(P)H dehydrogenase (Quinone) FQR1-like"/>
    <property type="match status" value="1"/>
</dbReference>
<protein>
    <recommendedName>
        <fullName evidence="3">Flavodoxin-like domain-containing protein</fullName>
    </recommendedName>
</protein>
<dbReference type="Gene3D" id="1.25.40.10">
    <property type="entry name" value="Tetratricopeptide repeat domain"/>
    <property type="match status" value="1"/>
</dbReference>
<proteinExistence type="inferred from homology"/>
<dbReference type="InterPro" id="IPR008254">
    <property type="entry name" value="Flavodoxin/NO_synth"/>
</dbReference>
<sequence>MAPKIAIIFYSMYGHIKTLAEAEQRGVEAAGGKADIYQVAETLPQEVLSKMHAPPKSDYPIITPAILKSYDAFIMGIPTRYGNFPAQFKAFWDQTGGLWQSGGLYGKYASMFISTSSMGGGQESTAIAAMSTLAHHGIIYVPLGYSKAFGLMSDLSEARGGSPWGAGTFAGADGSRQPSAKELELAEIQGKGFYNVSPETADEYQAAGVELEEAGEKWRAGDAAKSMRFFMRAIEMYDQGLQRYPKSLDLAYNKARVQYEIVTHPMLVGQLPAPLMSVLEETLASHRYALGLDQDNADTLFNTAQVLTSIGEEMAKDDSVSDVSAVRYLEEALELLQRCLALQGLRYTEFQEQAAEVLQCSEEAHNEAMPTDEAPETKATPDAGPEQEQWASIVEPVTKDTLLDTALAQLATLTTLCGILGSSAQAPSVPSLAWIEEYSSTLLNVQLPTLTEATDRSVEAGLARATFVSAMLEAGYRKGSVDVQTYRRERDAAFSALSSPTTSEFLMANVASLLAFNNALAETESLSTADSDLLSLRWNSLATTISNLATASKLPDIEPDSLPKTHLLRGDASLYQYQLSKPPLSYPPALKNAAALLKNAEVFYRNASRLTHDGQERDKSRAQEAIVMILEGNVQGGREQLKTTAATRGDEWLRDHIDEVVADGLLTDDDIKVIGLNN</sequence>
<comment type="similarity">
    <text evidence="1">Belongs to the WrbA family.</text>
</comment>
<dbReference type="GO" id="GO:0016020">
    <property type="term" value="C:membrane"/>
    <property type="evidence" value="ECO:0007669"/>
    <property type="project" value="TreeGrafter"/>
</dbReference>
<evidence type="ECO:0000313" key="4">
    <source>
        <dbReference type="EMBL" id="ERF70159.1"/>
    </source>
</evidence>
<dbReference type="InterPro" id="IPR005025">
    <property type="entry name" value="FMN_Rdtase-like_dom"/>
</dbReference>
<dbReference type="SUPFAM" id="SSF48452">
    <property type="entry name" value="TPR-like"/>
    <property type="match status" value="1"/>
</dbReference>
<dbReference type="Gene3D" id="3.40.50.360">
    <property type="match status" value="1"/>
</dbReference>
<evidence type="ECO:0000259" key="3">
    <source>
        <dbReference type="PROSITE" id="PS50902"/>
    </source>
</evidence>
<dbReference type="InterPro" id="IPR010089">
    <property type="entry name" value="Flavoprotein_WrbA-like"/>
</dbReference>
<dbReference type="PANTHER" id="PTHR30546:SF23">
    <property type="entry name" value="FLAVOPROTEIN-LIKE PROTEIN YCP4-RELATED"/>
    <property type="match status" value="1"/>
</dbReference>
<dbReference type="Proteomes" id="UP000019373">
    <property type="component" value="Unassembled WGS sequence"/>
</dbReference>
<dbReference type="NCBIfam" id="TIGR01755">
    <property type="entry name" value="flav_wrbA"/>
    <property type="match status" value="1"/>
</dbReference>